<dbReference type="OrthoDB" id="3806873at2"/>
<dbReference type="InterPro" id="IPR026022">
    <property type="entry name" value="PhoU_dom"/>
</dbReference>
<gene>
    <name evidence="4" type="ORF">C3Y92_08255</name>
</gene>
<dbReference type="InterPro" id="IPR038078">
    <property type="entry name" value="PhoU-like_sf"/>
</dbReference>
<dbReference type="KEGG" id="dcb:C3Y92_08255"/>
<evidence type="ECO:0000259" key="3">
    <source>
        <dbReference type="Pfam" id="PF01895"/>
    </source>
</evidence>
<evidence type="ECO:0000259" key="2">
    <source>
        <dbReference type="Pfam" id="PF01636"/>
    </source>
</evidence>
<dbReference type="PANTHER" id="PTHR42930">
    <property type="entry name" value="PHOSPHATE-SPECIFIC TRANSPORT SYSTEM ACCESSORY PROTEIN PHOU"/>
    <property type="match status" value="1"/>
</dbReference>
<dbReference type="Gene3D" id="3.90.1200.10">
    <property type="match status" value="1"/>
</dbReference>
<dbReference type="GO" id="GO:0045936">
    <property type="term" value="P:negative regulation of phosphate metabolic process"/>
    <property type="evidence" value="ECO:0007669"/>
    <property type="project" value="InterPro"/>
</dbReference>
<evidence type="ECO:0000313" key="4">
    <source>
        <dbReference type="EMBL" id="QAZ67223.1"/>
    </source>
</evidence>
<dbReference type="Proteomes" id="UP000293296">
    <property type="component" value="Chromosome"/>
</dbReference>
<proteinExistence type="inferred from homology"/>
<dbReference type="AlphaFoldDB" id="A0A4P6HJ59"/>
<dbReference type="GO" id="GO:0030643">
    <property type="term" value="P:intracellular phosphate ion homeostasis"/>
    <property type="evidence" value="ECO:0007669"/>
    <property type="project" value="InterPro"/>
</dbReference>
<accession>A0A4P6HJ59</accession>
<protein>
    <submittedName>
        <fullName evidence="4">Phosphate uptake regulator PhoU</fullName>
    </submittedName>
</protein>
<reference evidence="4 5" key="1">
    <citation type="submission" date="2018-02" db="EMBL/GenBank/DDBJ databases">
        <title>Genome sequence of Desulfovibrio carbinolicus DSM 3852.</title>
        <authorList>
            <person name="Wilbanks E."/>
            <person name="Skennerton C.T."/>
            <person name="Orphan V.J."/>
        </authorList>
    </citation>
    <scope>NUCLEOTIDE SEQUENCE [LARGE SCALE GENOMIC DNA]</scope>
    <source>
        <strain evidence="4 5">DSM 3852</strain>
    </source>
</reference>
<dbReference type="InterPro" id="IPR011009">
    <property type="entry name" value="Kinase-like_dom_sf"/>
</dbReference>
<name>A0A4P6HJ59_9BACT</name>
<evidence type="ECO:0000313" key="5">
    <source>
        <dbReference type="Proteomes" id="UP000293296"/>
    </source>
</evidence>
<evidence type="ECO:0000256" key="1">
    <source>
        <dbReference type="ARBA" id="ARBA00008107"/>
    </source>
</evidence>
<dbReference type="Gene3D" id="1.20.58.220">
    <property type="entry name" value="Phosphate transport system protein phou homolog 2, domain 2"/>
    <property type="match status" value="1"/>
</dbReference>
<dbReference type="PANTHER" id="PTHR42930:SF3">
    <property type="entry name" value="PHOSPHATE-SPECIFIC TRANSPORT SYSTEM ACCESSORY PROTEIN PHOU"/>
    <property type="match status" value="1"/>
</dbReference>
<dbReference type="SUPFAM" id="SSF109755">
    <property type="entry name" value="PhoU-like"/>
    <property type="match status" value="1"/>
</dbReference>
<dbReference type="EMBL" id="CP026538">
    <property type="protein sequence ID" value="QAZ67223.1"/>
    <property type="molecule type" value="Genomic_DNA"/>
</dbReference>
<keyword evidence="5" id="KW-1185">Reference proteome</keyword>
<dbReference type="Pfam" id="PF01895">
    <property type="entry name" value="PhoU"/>
    <property type="match status" value="1"/>
</dbReference>
<dbReference type="InterPro" id="IPR002575">
    <property type="entry name" value="Aminoglycoside_PTrfase"/>
</dbReference>
<sequence>MLEIERNFKFLLVEIERQIAGTIEVLKHRDEKAIAKIEARDDYIDNLKSVIENACFATLHGETRPTAPEVARIRAFHIIGSNLERVGDHAVNVVRQTRHYDDPRCLLRYDYKPFFQEIQNALGWMPKAVLERDMAAALKICRCELHLDRLYKQEFDRIRDELRTGFNTGDLLTTLFIFRYLERMGDALLNVGEAAIFAITGDKFKIRQFTALNDILAASGHENPLSDVEFASIWGTRSGCRIGRIQERGGEGDCHKEVIFKDGDTGKLRQEAANFARWESLMPGLAPHLEAFREGEKTSSMLIELLPGQTIQDLSLSGDRKLLSRAVAAQCRTAGELWEKTLTPGPRPIGYSKQLRARLPEVLTVHPGFRVKRKAIGAFPLPSLDEIIDAAEAVERTLAAPYSVLIHGDYNTNNILYDPAEDRIHYIDLHRSADADLVQDVSVYMVSNFRLPIFDKARRGVLSAVILEMRRFAAAFAAKHGDTTFDIRLALGLGRSLITSTRFELSERFARLMFHRGVFLLQRVAAHDGDPADFKLPVDALCY</sequence>
<dbReference type="Pfam" id="PF01636">
    <property type="entry name" value="APH"/>
    <property type="match status" value="1"/>
</dbReference>
<feature type="domain" description="Aminoglycoside phosphotransferase" evidence="2">
    <location>
        <begin position="256"/>
        <end position="465"/>
    </location>
</feature>
<feature type="domain" description="PhoU" evidence="3">
    <location>
        <begin position="15"/>
        <end position="96"/>
    </location>
</feature>
<comment type="similarity">
    <text evidence="1">Belongs to the PhoU family.</text>
</comment>
<dbReference type="InterPro" id="IPR028366">
    <property type="entry name" value="PhoU"/>
</dbReference>
<dbReference type="RefSeq" id="WP_129351586.1">
    <property type="nucleotide sequence ID" value="NZ_CP026538.1"/>
</dbReference>
<organism evidence="4 5">
    <name type="scientific">Solidesulfovibrio carbinolicus</name>
    <dbReference type="NCBI Taxonomy" id="296842"/>
    <lineage>
        <taxon>Bacteria</taxon>
        <taxon>Pseudomonadati</taxon>
        <taxon>Thermodesulfobacteriota</taxon>
        <taxon>Desulfovibrionia</taxon>
        <taxon>Desulfovibrionales</taxon>
        <taxon>Desulfovibrionaceae</taxon>
        <taxon>Solidesulfovibrio</taxon>
    </lineage>
</organism>
<dbReference type="SUPFAM" id="SSF56112">
    <property type="entry name" value="Protein kinase-like (PK-like)"/>
    <property type="match status" value="1"/>
</dbReference>